<keyword evidence="7" id="KW-0508">mRNA splicing</keyword>
<evidence type="ECO:0000256" key="7">
    <source>
        <dbReference type="ARBA" id="ARBA00023187"/>
    </source>
</evidence>
<evidence type="ECO:0000256" key="10">
    <source>
        <dbReference type="SAM" id="MobiDB-lite"/>
    </source>
</evidence>
<name>A0AAV7JPX7_9METZ</name>
<evidence type="ECO:0000256" key="6">
    <source>
        <dbReference type="ARBA" id="ARBA00022664"/>
    </source>
</evidence>
<comment type="subcellular location">
    <subcellularLocation>
        <location evidence="2">Nucleus</location>
    </subcellularLocation>
</comment>
<feature type="domain" description="U4/U6.U5 small nuclear ribonucleoprotein 27kDa protein" evidence="11">
    <location>
        <begin position="125"/>
        <end position="183"/>
    </location>
</feature>
<evidence type="ECO:0000313" key="13">
    <source>
        <dbReference type="Proteomes" id="UP001165289"/>
    </source>
</evidence>
<feature type="compositionally biased region" description="Basic residues" evidence="10">
    <location>
        <begin position="57"/>
        <end position="67"/>
    </location>
</feature>
<dbReference type="AlphaFoldDB" id="A0AAV7JPX7"/>
<gene>
    <name evidence="12" type="ORF">LOD99_6043</name>
</gene>
<comment type="subunit">
    <text evidence="4">Part of a tri-snRNP complex.</text>
</comment>
<keyword evidence="8" id="KW-0539">Nucleus</keyword>
<evidence type="ECO:0000256" key="3">
    <source>
        <dbReference type="ARBA" id="ARBA00008218"/>
    </source>
</evidence>
<evidence type="ECO:0000256" key="4">
    <source>
        <dbReference type="ARBA" id="ARBA00011825"/>
    </source>
</evidence>
<dbReference type="Proteomes" id="UP001165289">
    <property type="component" value="Unassembled WGS sequence"/>
</dbReference>
<dbReference type="InterPro" id="IPR013957">
    <property type="entry name" value="SNRNP27"/>
</dbReference>
<accession>A0AAV7JPX7</accession>
<dbReference type="EMBL" id="JAKMXF010000312">
    <property type="protein sequence ID" value="KAI6650366.1"/>
    <property type="molecule type" value="Genomic_DNA"/>
</dbReference>
<dbReference type="PANTHER" id="PTHR31077:SF1">
    <property type="entry name" value="U4_U6.U5 SMALL NUCLEAR RIBONUCLEOPROTEIN 27 KDA PROTEIN"/>
    <property type="match status" value="1"/>
</dbReference>
<keyword evidence="13" id="KW-1185">Reference proteome</keyword>
<comment type="function">
    <text evidence="1">May play a role in mRNA splicing.</text>
</comment>
<evidence type="ECO:0000256" key="2">
    <source>
        <dbReference type="ARBA" id="ARBA00004123"/>
    </source>
</evidence>
<dbReference type="PANTHER" id="PTHR31077">
    <property type="entry name" value="U4/U6.U5 SMALL NUCLEAR RIBONUCLEOPROTEIN 27 KDA PROTEIN"/>
    <property type="match status" value="1"/>
</dbReference>
<evidence type="ECO:0000256" key="8">
    <source>
        <dbReference type="ARBA" id="ARBA00023242"/>
    </source>
</evidence>
<evidence type="ECO:0000313" key="12">
    <source>
        <dbReference type="EMBL" id="KAI6650366.1"/>
    </source>
</evidence>
<feature type="region of interest" description="Disordered" evidence="10">
    <location>
        <begin position="1"/>
        <end position="72"/>
    </location>
</feature>
<keyword evidence="12" id="KW-0687">Ribonucleoprotein</keyword>
<dbReference type="GO" id="GO:0071011">
    <property type="term" value="C:precatalytic spliceosome"/>
    <property type="evidence" value="ECO:0007669"/>
    <property type="project" value="TreeGrafter"/>
</dbReference>
<protein>
    <recommendedName>
        <fullName evidence="5">U4/U6.U5 small nuclear ribonucleoprotein 27 kDa protein</fullName>
    </recommendedName>
    <alternativeName>
        <fullName evidence="9">U4/U6.U5 tri-snRNP-associated protein 3</fullName>
    </alternativeName>
</protein>
<comment type="caution">
    <text evidence="12">The sequence shown here is derived from an EMBL/GenBank/DDBJ whole genome shotgun (WGS) entry which is preliminary data.</text>
</comment>
<evidence type="ECO:0000256" key="9">
    <source>
        <dbReference type="ARBA" id="ARBA00031864"/>
    </source>
</evidence>
<dbReference type="Pfam" id="PF08648">
    <property type="entry name" value="SNRNP27"/>
    <property type="match status" value="1"/>
</dbReference>
<sequence>MRRSRSRSHTRSRSRSPHRSYRHKRDTHTHAHSPKRRHKSHTHSKEHRDDMSSYYDRKKHTRSRSRSPKLEEIERTIKKISLDKKRSLSSYKKDYSDYKLELKRAYKREKKRDYDNNSSDLDNSEETEMMRVMGFAEFHSTKGEKKTDQYLGKMESEVRIVKKRRYRQYMNRRGGFNRPLDPIN</sequence>
<evidence type="ECO:0000256" key="1">
    <source>
        <dbReference type="ARBA" id="ARBA00003632"/>
    </source>
</evidence>
<evidence type="ECO:0000256" key="5">
    <source>
        <dbReference type="ARBA" id="ARBA00014357"/>
    </source>
</evidence>
<keyword evidence="6" id="KW-0507">mRNA processing</keyword>
<dbReference type="GO" id="GO:0008380">
    <property type="term" value="P:RNA splicing"/>
    <property type="evidence" value="ECO:0007669"/>
    <property type="project" value="UniProtKB-KW"/>
</dbReference>
<evidence type="ECO:0000259" key="11">
    <source>
        <dbReference type="Pfam" id="PF08648"/>
    </source>
</evidence>
<proteinExistence type="inferred from homology"/>
<dbReference type="GO" id="GO:0006397">
    <property type="term" value="P:mRNA processing"/>
    <property type="evidence" value="ECO:0007669"/>
    <property type="project" value="UniProtKB-KW"/>
</dbReference>
<comment type="similarity">
    <text evidence="3">Belongs to the SNUT3 family.</text>
</comment>
<feature type="compositionally biased region" description="Basic residues" evidence="10">
    <location>
        <begin position="1"/>
        <end position="45"/>
    </location>
</feature>
<reference evidence="12 13" key="1">
    <citation type="journal article" date="2023" name="BMC Biol.">
        <title>The compact genome of the sponge Oopsacas minuta (Hexactinellida) is lacking key metazoan core genes.</title>
        <authorList>
            <person name="Santini S."/>
            <person name="Schenkelaars Q."/>
            <person name="Jourda C."/>
            <person name="Duchesne M."/>
            <person name="Belahbib H."/>
            <person name="Rocher C."/>
            <person name="Selva M."/>
            <person name="Riesgo A."/>
            <person name="Vervoort M."/>
            <person name="Leys S.P."/>
            <person name="Kodjabachian L."/>
            <person name="Le Bivic A."/>
            <person name="Borchiellini C."/>
            <person name="Claverie J.M."/>
            <person name="Renard E."/>
        </authorList>
    </citation>
    <scope>NUCLEOTIDE SEQUENCE [LARGE SCALE GENOMIC DNA]</scope>
    <source>
        <strain evidence="12">SPO-2</strain>
    </source>
</reference>
<organism evidence="12 13">
    <name type="scientific">Oopsacas minuta</name>
    <dbReference type="NCBI Taxonomy" id="111878"/>
    <lineage>
        <taxon>Eukaryota</taxon>
        <taxon>Metazoa</taxon>
        <taxon>Porifera</taxon>
        <taxon>Hexactinellida</taxon>
        <taxon>Hexasterophora</taxon>
        <taxon>Lyssacinosida</taxon>
        <taxon>Leucopsacidae</taxon>
        <taxon>Oopsacas</taxon>
    </lineage>
</organism>